<accession>A0A9N8E8Q6</accession>
<comment type="caution">
    <text evidence="1">The sequence shown here is derived from an EMBL/GenBank/DDBJ whole genome shotgun (WGS) entry which is preliminary data.</text>
</comment>
<dbReference type="Proteomes" id="UP001153069">
    <property type="component" value="Unassembled WGS sequence"/>
</dbReference>
<protein>
    <submittedName>
        <fullName evidence="1">Uncharacterized protein</fullName>
    </submittedName>
</protein>
<sequence>MESSRMTGSSSYDAKVEHLLTIADHHDHDNFQSERYLVALVLLTNHQLMNVQQFQTVWNHHRTLLECFCRRLLLLLPNTSTKSNVTNARFVALLLERLLGCLEGKDSINNENLEESSTRLLHLLLDFVRQSQKTQSFLPLITQIVEVLNGYCTRFPSHNKPSLLLLETNIDLIWECYTKGMAAEQLLVSSVEEKQETAETTAKSDQTLMEETLTAILDRTDSTSNTTAQWQERLHQSVQELVRNHVLVVMTQESPQSIASLWRWFRQCLMSSNPLLDLKQKGKDPSHQRSWHETLLLFVNSLATHPELVAMLQESSSKAALVKLLLANITMPTAGASDTTNNHRMLAWTALASLVAAKGGCDWLLMDTDATTKDTKNDTKALGNAAHLCALIRLTSGEWRILLGYALEQQSSTNDSVVIQACAQILASLLAYMSQLAQDLEEGNTSRHQQLLPAALLHLRDSLEDALQATCLFLGQASGKKEVDDDIPVMIQLLGLLLSEFDAFEGLKHVDTAEILKALDVVVQNSLQAQEQQHYVMASLLGIMETACDDSYRVLLLKKHNLLGENMAWFLCHYWSTNSSASSVPVACRLTEIWHVLLTEHQSELRLVVNTEAIEKAIVAWIKKGAHQEPAAIINDVIGCFVTLRGDNPPSNEDALILQQAMEYCAAHS</sequence>
<evidence type="ECO:0000313" key="2">
    <source>
        <dbReference type="Proteomes" id="UP001153069"/>
    </source>
</evidence>
<evidence type="ECO:0000313" key="1">
    <source>
        <dbReference type="EMBL" id="CAB9516801.1"/>
    </source>
</evidence>
<keyword evidence="2" id="KW-1185">Reference proteome</keyword>
<name>A0A9N8E8Q6_9STRA</name>
<proteinExistence type="predicted"/>
<dbReference type="AlphaFoldDB" id="A0A9N8E8Q6"/>
<dbReference type="EMBL" id="CAICTM010000807">
    <property type="protein sequence ID" value="CAB9516801.1"/>
    <property type="molecule type" value="Genomic_DNA"/>
</dbReference>
<gene>
    <name evidence="1" type="ORF">SEMRO_808_G205400.1</name>
</gene>
<reference evidence="1" key="1">
    <citation type="submission" date="2020-06" db="EMBL/GenBank/DDBJ databases">
        <authorList>
            <consortium name="Plant Systems Biology data submission"/>
        </authorList>
    </citation>
    <scope>NUCLEOTIDE SEQUENCE</scope>
    <source>
        <strain evidence="1">D6</strain>
    </source>
</reference>
<organism evidence="1 2">
    <name type="scientific">Seminavis robusta</name>
    <dbReference type="NCBI Taxonomy" id="568900"/>
    <lineage>
        <taxon>Eukaryota</taxon>
        <taxon>Sar</taxon>
        <taxon>Stramenopiles</taxon>
        <taxon>Ochrophyta</taxon>
        <taxon>Bacillariophyta</taxon>
        <taxon>Bacillariophyceae</taxon>
        <taxon>Bacillariophycidae</taxon>
        <taxon>Naviculales</taxon>
        <taxon>Naviculaceae</taxon>
        <taxon>Seminavis</taxon>
    </lineage>
</organism>